<evidence type="ECO:0000313" key="10">
    <source>
        <dbReference type="Proteomes" id="UP000324897"/>
    </source>
</evidence>
<comment type="similarity">
    <text evidence="1">Belongs to the glycosyl hydrolase 1 family.</text>
</comment>
<dbReference type="SUPFAM" id="SSF51735">
    <property type="entry name" value="NAD(P)-binding Rossmann-fold domains"/>
    <property type="match status" value="1"/>
</dbReference>
<dbReference type="OrthoDB" id="419598at2759"/>
<dbReference type="InterPro" id="IPR001509">
    <property type="entry name" value="Epimerase_deHydtase"/>
</dbReference>
<keyword evidence="2" id="KW-0378">Hydrolase</keyword>
<dbReference type="Proteomes" id="UP000324897">
    <property type="component" value="Chromosome 6"/>
</dbReference>
<feature type="compositionally biased region" description="Basic residues" evidence="6">
    <location>
        <begin position="506"/>
        <end position="515"/>
    </location>
</feature>
<dbReference type="FunFam" id="3.20.20.80:FF:000041">
    <property type="entry name" value="Beta-glucosidase 7"/>
    <property type="match status" value="1"/>
</dbReference>
<evidence type="ECO:0000256" key="7">
    <source>
        <dbReference type="SAM" id="SignalP"/>
    </source>
</evidence>
<comment type="subunit">
    <text evidence="5">Homo- and heterodimer.</text>
</comment>
<keyword evidence="10" id="KW-1185">Reference proteome</keyword>
<dbReference type="InterPro" id="IPR017853">
    <property type="entry name" value="GH"/>
</dbReference>
<dbReference type="GO" id="GO:0005975">
    <property type="term" value="P:carbohydrate metabolic process"/>
    <property type="evidence" value="ECO:0007669"/>
    <property type="project" value="InterPro"/>
</dbReference>
<dbReference type="Gene3D" id="3.20.20.80">
    <property type="entry name" value="Glycosidases"/>
    <property type="match status" value="1"/>
</dbReference>
<dbReference type="InterPro" id="IPR001360">
    <property type="entry name" value="Glyco_hydro_1"/>
</dbReference>
<dbReference type="GO" id="GO:0008422">
    <property type="term" value="F:beta-glucosidase activity"/>
    <property type="evidence" value="ECO:0007669"/>
    <property type="project" value="TreeGrafter"/>
</dbReference>
<dbReference type="Pfam" id="PF00232">
    <property type="entry name" value="Glyco_hydro_1"/>
    <property type="match status" value="1"/>
</dbReference>
<organism evidence="9 10">
    <name type="scientific">Eragrostis curvula</name>
    <name type="common">weeping love grass</name>
    <dbReference type="NCBI Taxonomy" id="38414"/>
    <lineage>
        <taxon>Eukaryota</taxon>
        <taxon>Viridiplantae</taxon>
        <taxon>Streptophyta</taxon>
        <taxon>Embryophyta</taxon>
        <taxon>Tracheophyta</taxon>
        <taxon>Spermatophyta</taxon>
        <taxon>Magnoliopsida</taxon>
        <taxon>Liliopsida</taxon>
        <taxon>Poales</taxon>
        <taxon>Poaceae</taxon>
        <taxon>PACMAD clade</taxon>
        <taxon>Chloridoideae</taxon>
        <taxon>Eragrostideae</taxon>
        <taxon>Eragrostidinae</taxon>
        <taxon>Eragrostis</taxon>
    </lineage>
</organism>
<dbReference type="InterPro" id="IPR036291">
    <property type="entry name" value="NAD(P)-bd_dom_sf"/>
</dbReference>
<evidence type="ECO:0000256" key="1">
    <source>
        <dbReference type="ARBA" id="ARBA00010838"/>
    </source>
</evidence>
<dbReference type="SUPFAM" id="SSF51445">
    <property type="entry name" value="(Trans)glycosidases"/>
    <property type="match status" value="1"/>
</dbReference>
<evidence type="ECO:0000256" key="6">
    <source>
        <dbReference type="SAM" id="MobiDB-lite"/>
    </source>
</evidence>
<accession>A0A5J9WQU8</accession>
<evidence type="ECO:0000256" key="2">
    <source>
        <dbReference type="ARBA" id="ARBA00022801"/>
    </source>
</evidence>
<feature type="domain" description="NAD-dependent epimerase/dehydratase" evidence="8">
    <location>
        <begin position="672"/>
        <end position="889"/>
    </location>
</feature>
<gene>
    <name evidence="9" type="ORF">EJB05_01936</name>
</gene>
<evidence type="ECO:0000313" key="9">
    <source>
        <dbReference type="EMBL" id="TVU50559.1"/>
    </source>
</evidence>
<keyword evidence="3" id="KW-1015">Disulfide bond</keyword>
<dbReference type="CDD" id="cd05265">
    <property type="entry name" value="SDR_a1"/>
    <property type="match status" value="1"/>
</dbReference>
<feature type="region of interest" description="Disordered" evidence="6">
    <location>
        <begin position="496"/>
        <end position="558"/>
    </location>
</feature>
<feature type="region of interest" description="Disordered" evidence="6">
    <location>
        <begin position="592"/>
        <end position="622"/>
    </location>
</feature>
<sequence>MATTSPLLFLLLHELLVLSMALSVHAKVGENTNLTRESFPPGFVFGTASSAYQVEGNALKYGRGPCIWDNFLMHPGATPDNATANVTVDEYHRYMDDVDNMVRVGFDAYRFSISWSRIFPSGVGKINKDGVDYYHRLIDYMLANHIKPYVVLHHFDLPQVLQDQYNGWLSPRVVGDFEKFADFCFKTYGDRVKNWFTINEPRMMAVHGYSDGFFAPGRCTGCKVGGNSATEPYIAGHHLLLSHAAAVKTYPYYVFQADQNGKIGILLDFVWYEPLTDSIEDGYAAHRARMFTLGWFLHPITYGHYPETMEKIVQGRLPNFTFEQAEMVKGSADYIGINHYTTYYASNYINETEKNYRNDWNVKLSYERNGVPIGKKAYSDWLYVVPWGIYKAVMWTKEKFNNPVIIIGENGIDQAGNETLPGALYDTFRIDYFEKYLHELKCALNDGANVIGYFAWSLLDTFEWRLGFTSKFGIVYVDRQTFTRYPKDSARWFRKAKGREDANRERKGRGAKHTHRETWRLRRAASSCPPESLTSVMRPFPSQPRRGGGHGSKGAQGCRCGQLAADSKKILSWEAQGSFVSSQRIQHAGFRRILPNGHTEKQTEGEERQRRETQRERNMAATASLKSSLLLPSPISDFSGAAVSLSTQKRRRSWQPRGARMQVSAAADSKNILVMGGTRFIGVFLSRLLVQEGHQVTLFTRGKAPITQQLPGESDAAYAEFSSKVLHLKGDRQDFDFVKTSLAAKGFDVVYDINGREAVEVEPILDALPKLEQYIYCSSAGVYLKSDLLPHCEADAVDPKSRHKGKLETESLLTSRGVNWTSIRPVYIYGPLNYNPVEEWFFHRLKAGRPIPIPGAGNQITQLGHVKDLATAFVKVLGNPKASQEIFNISGAKYVTFDGLARACAKAGGFPEPELVHYNPKDFDFGKKKAFPFRDQHFFASIEKATSVLGWTPEFDLVEGLTDSYNLDFGRGTFRKEADFTTDDMILGKKLATV</sequence>
<evidence type="ECO:0000256" key="3">
    <source>
        <dbReference type="ARBA" id="ARBA00023157"/>
    </source>
</evidence>
<dbReference type="PRINTS" id="PR00131">
    <property type="entry name" value="GLHYDRLASE1"/>
</dbReference>
<feature type="signal peptide" evidence="7">
    <location>
        <begin position="1"/>
        <end position="26"/>
    </location>
</feature>
<keyword evidence="7" id="KW-0732">Signal</keyword>
<proteinExistence type="inferred from homology"/>
<protein>
    <recommendedName>
        <fullName evidence="8">NAD-dependent epimerase/dehydratase domain-containing protein</fullName>
    </recommendedName>
</protein>
<dbReference type="PANTHER" id="PTHR10353:SF56">
    <property type="entry name" value="BETA-GLUCOSIDASE 38"/>
    <property type="match status" value="1"/>
</dbReference>
<dbReference type="PANTHER" id="PTHR10353">
    <property type="entry name" value="GLYCOSYL HYDROLASE"/>
    <property type="match status" value="1"/>
</dbReference>
<dbReference type="AlphaFoldDB" id="A0A5J9WQU8"/>
<dbReference type="Gene3D" id="3.40.50.720">
    <property type="entry name" value="NAD(P)-binding Rossmann-like Domain"/>
    <property type="match status" value="1"/>
</dbReference>
<evidence type="ECO:0000259" key="8">
    <source>
        <dbReference type="Pfam" id="PF01370"/>
    </source>
</evidence>
<reference evidence="9 10" key="1">
    <citation type="journal article" date="2019" name="Sci. Rep.">
        <title>A high-quality genome of Eragrostis curvula grass provides insights into Poaceae evolution and supports new strategies to enhance forage quality.</title>
        <authorList>
            <person name="Carballo J."/>
            <person name="Santos B.A.C.M."/>
            <person name="Zappacosta D."/>
            <person name="Garbus I."/>
            <person name="Selva J.P."/>
            <person name="Gallo C.A."/>
            <person name="Diaz A."/>
            <person name="Albertini E."/>
            <person name="Caccamo M."/>
            <person name="Echenique V."/>
        </authorList>
    </citation>
    <scope>NUCLEOTIDE SEQUENCE [LARGE SCALE GENOMIC DNA]</scope>
    <source>
        <strain evidence="10">cv. Victoria</strain>
        <tissue evidence="9">Leaf</tissue>
    </source>
</reference>
<comment type="caution">
    <text evidence="9">The sequence shown here is derived from an EMBL/GenBank/DDBJ whole genome shotgun (WGS) entry which is preliminary data.</text>
</comment>
<dbReference type="EMBL" id="RWGY01000002">
    <property type="protein sequence ID" value="TVU50559.1"/>
    <property type="molecule type" value="Genomic_DNA"/>
</dbReference>
<keyword evidence="4" id="KW-0326">Glycosidase</keyword>
<evidence type="ECO:0000256" key="4">
    <source>
        <dbReference type="ARBA" id="ARBA00023295"/>
    </source>
</evidence>
<dbReference type="Pfam" id="PF01370">
    <property type="entry name" value="Epimerase"/>
    <property type="match status" value="1"/>
</dbReference>
<feature type="compositionally biased region" description="Basic and acidic residues" evidence="6">
    <location>
        <begin position="598"/>
        <end position="618"/>
    </location>
</feature>
<feature type="chain" id="PRO_5023936662" description="NAD-dependent epimerase/dehydratase domain-containing protein" evidence="7">
    <location>
        <begin position="27"/>
        <end position="994"/>
    </location>
</feature>
<dbReference type="FunFam" id="3.40.50.720:FF:000313">
    <property type="entry name" value="Chloroplast stem-loop binding protein of 41 kDa b, chloroplastic"/>
    <property type="match status" value="1"/>
</dbReference>
<dbReference type="Gramene" id="TVU50559">
    <property type="protein sequence ID" value="TVU50559"/>
    <property type="gene ID" value="EJB05_01936"/>
</dbReference>
<evidence type="ECO:0000256" key="5">
    <source>
        <dbReference type="ARBA" id="ARBA00065078"/>
    </source>
</evidence>
<name>A0A5J9WQU8_9POAL</name>